<comment type="similarity">
    <text evidence="2">Belongs to the glutamate-gated ion channel (TC 1.A.10.1) family.</text>
</comment>
<dbReference type="InterPro" id="IPR052192">
    <property type="entry name" value="Insect_Ionotropic_Sensory_Rcpt"/>
</dbReference>
<dbReference type="GO" id="GO:0005886">
    <property type="term" value="C:plasma membrane"/>
    <property type="evidence" value="ECO:0007669"/>
    <property type="project" value="UniProtKB-SubCell"/>
</dbReference>
<keyword evidence="8" id="KW-0325">Glycoprotein</keyword>
<gene>
    <name evidence="14" type="primary">LOC113521876</name>
</gene>
<sequence length="616" mass="70763">MNIIRVFILVTLVKLICAKDDHTINFIRDFIENERKPTHLILNDLCWPKHIKVKLTKKLSKDGCRVSSSTNTLHECQKHGIMFLLDLDCPQSEDAIEIASSRNLFGSPYRWLILSTNPEQLESSVLWESPVLPDSDLVLAEKSENGYKLTELHKTSKNMSMISSPRGYYNGTLVDVRTHREIFRRRRNLMGAPLTMSNVIQDSNKTMYHLPREDRLDLQNDVIAKTSWMNARLAFQMLNATARYIFSHRWGYKQNGQWSGMINDLHTGRADVGTNCLGTMTDRFEVILYTDTLARYRVAFILRQPPLSYVSNIFSLPFSTSVWIAIALCSCLSMFALYFTSKWEVRKGKTETQLDGTMGDAFLLTMSAISQQGCVIEPRRLSGRIIVWIFFAVLMALYAAYSANIVVLLQAPSNSIKNLAQLVSSKLTLAAYDVDYSQFIFKLYNDSLHMAVYKKIKPEKSNGLLYEMNEGVEKIRQGLFAFHSITEPVYRRIEQTFLEGEKCDLVEIDYLNAFDPFTPVKKDSPYLELMRVVFKQLAESGIRTAIHKRMFIPKPHCSTKMAAFSSVGMMDLKPVLLLMVYGAVLSLAILVLEMVHYRLYTTRKRERKTKKSKYIY</sequence>
<evidence type="ECO:0000256" key="8">
    <source>
        <dbReference type="ARBA" id="ARBA00023180"/>
    </source>
</evidence>
<evidence type="ECO:0000256" key="10">
    <source>
        <dbReference type="SAM" id="SignalP"/>
    </source>
</evidence>
<dbReference type="InterPro" id="IPR001320">
    <property type="entry name" value="Iontro_rcpt_C"/>
</dbReference>
<evidence type="ECO:0000313" key="14">
    <source>
        <dbReference type="RefSeq" id="XP_052755907.1"/>
    </source>
</evidence>
<evidence type="ECO:0000256" key="7">
    <source>
        <dbReference type="ARBA" id="ARBA00023170"/>
    </source>
</evidence>
<evidence type="ECO:0000313" key="13">
    <source>
        <dbReference type="Proteomes" id="UP001652740"/>
    </source>
</evidence>
<keyword evidence="6 9" id="KW-0472">Membrane</keyword>
<dbReference type="Pfam" id="PF00060">
    <property type="entry name" value="Lig_chan"/>
    <property type="match status" value="1"/>
</dbReference>
<evidence type="ECO:0000256" key="6">
    <source>
        <dbReference type="ARBA" id="ARBA00023136"/>
    </source>
</evidence>
<comment type="subcellular location">
    <subcellularLocation>
        <location evidence="1">Cell membrane</location>
        <topology evidence="1">Multi-pass membrane protein</topology>
    </subcellularLocation>
</comment>
<evidence type="ECO:0000256" key="2">
    <source>
        <dbReference type="ARBA" id="ARBA00008685"/>
    </source>
</evidence>
<proteinExistence type="evidence at transcript level"/>
<keyword evidence="10" id="KW-0732">Signal</keyword>
<dbReference type="PANTHER" id="PTHR42643">
    <property type="entry name" value="IONOTROPIC RECEPTOR 20A-RELATED"/>
    <property type="match status" value="1"/>
</dbReference>
<dbReference type="PANTHER" id="PTHR42643:SF33">
    <property type="entry name" value="GLUTAMATE RECEPTOR 2-LIKE PROTEIN"/>
    <property type="match status" value="1"/>
</dbReference>
<dbReference type="RefSeq" id="XP_052755907.1">
    <property type="nucleotide sequence ID" value="XM_052899947.1"/>
</dbReference>
<organism evidence="12">
    <name type="scientific">Galleria mellonella</name>
    <name type="common">Greater wax moth</name>
    <dbReference type="NCBI Taxonomy" id="7137"/>
    <lineage>
        <taxon>Eukaryota</taxon>
        <taxon>Metazoa</taxon>
        <taxon>Ecdysozoa</taxon>
        <taxon>Arthropoda</taxon>
        <taxon>Hexapoda</taxon>
        <taxon>Insecta</taxon>
        <taxon>Pterygota</taxon>
        <taxon>Neoptera</taxon>
        <taxon>Endopterygota</taxon>
        <taxon>Lepidoptera</taxon>
        <taxon>Glossata</taxon>
        <taxon>Ditrysia</taxon>
        <taxon>Pyraloidea</taxon>
        <taxon>Pyralidae</taxon>
        <taxon>Galleriinae</taxon>
        <taxon>Galleria</taxon>
    </lineage>
</organism>
<name>A0A5C0E2N3_GALME</name>
<evidence type="ECO:0000256" key="3">
    <source>
        <dbReference type="ARBA" id="ARBA00022475"/>
    </source>
</evidence>
<evidence type="ECO:0000256" key="9">
    <source>
        <dbReference type="SAM" id="Phobius"/>
    </source>
</evidence>
<dbReference type="AlphaFoldDB" id="A0A5C0E2N3"/>
<protein>
    <submittedName>
        <fullName evidence="14">Ionotropic receptor 75a isoform X1</fullName>
    </submittedName>
    <submittedName>
        <fullName evidence="12">Ionotropic receptor 75p.1</fullName>
    </submittedName>
</protein>
<dbReference type="OrthoDB" id="6891213at2759"/>
<feature type="transmembrane region" description="Helical" evidence="9">
    <location>
        <begin position="321"/>
        <end position="339"/>
    </location>
</feature>
<evidence type="ECO:0000256" key="4">
    <source>
        <dbReference type="ARBA" id="ARBA00022692"/>
    </source>
</evidence>
<keyword evidence="4 9" id="KW-0812">Transmembrane</keyword>
<feature type="chain" id="PRO_5044618643" evidence="10">
    <location>
        <begin position="19"/>
        <end position="616"/>
    </location>
</feature>
<dbReference type="GO" id="GO:0050906">
    <property type="term" value="P:detection of stimulus involved in sensory perception"/>
    <property type="evidence" value="ECO:0007669"/>
    <property type="project" value="UniProtKB-ARBA"/>
</dbReference>
<dbReference type="SUPFAM" id="SSF53850">
    <property type="entry name" value="Periplasmic binding protein-like II"/>
    <property type="match status" value="1"/>
</dbReference>
<dbReference type="KEGG" id="gmw:113521876"/>
<accession>A0A5C0E2N3</accession>
<dbReference type="Proteomes" id="UP001652740">
    <property type="component" value="Unplaced"/>
</dbReference>
<keyword evidence="7 12" id="KW-0675">Receptor</keyword>
<dbReference type="EMBL" id="MK562542">
    <property type="protein sequence ID" value="QEI46871.1"/>
    <property type="molecule type" value="mRNA"/>
</dbReference>
<evidence type="ECO:0000259" key="11">
    <source>
        <dbReference type="Pfam" id="PF00060"/>
    </source>
</evidence>
<dbReference type="GeneID" id="113521876"/>
<evidence type="ECO:0000256" key="1">
    <source>
        <dbReference type="ARBA" id="ARBA00004651"/>
    </source>
</evidence>
<feature type="transmembrane region" description="Helical" evidence="9">
    <location>
        <begin position="385"/>
        <end position="409"/>
    </location>
</feature>
<dbReference type="Gene3D" id="1.10.287.70">
    <property type="match status" value="1"/>
</dbReference>
<feature type="transmembrane region" description="Helical" evidence="9">
    <location>
        <begin position="575"/>
        <end position="600"/>
    </location>
</feature>
<reference evidence="14" key="2">
    <citation type="submission" date="2025-05" db="UniProtKB">
        <authorList>
            <consortium name="RefSeq"/>
        </authorList>
    </citation>
    <scope>IDENTIFICATION</scope>
    <source>
        <tissue evidence="14">Whole larvae</tissue>
    </source>
</reference>
<dbReference type="Gene3D" id="3.40.190.10">
    <property type="entry name" value="Periplasmic binding protein-like II"/>
    <property type="match status" value="1"/>
</dbReference>
<reference evidence="12" key="1">
    <citation type="submission" date="2019-02" db="EMBL/GenBank/DDBJ databases">
        <title>Identification of putative ionotropic receptor genes from the antennae of Galleria mellonella.</title>
        <authorList>
            <person name="Liu S."/>
            <person name="Jiang X.-C."/>
            <person name="Jiang X.-Y."/>
        </authorList>
    </citation>
    <scope>NUCLEOTIDE SEQUENCE</scope>
    <source>
        <strain evidence="12">HF</strain>
    </source>
</reference>
<keyword evidence="3" id="KW-1003">Cell membrane</keyword>
<keyword evidence="5 9" id="KW-1133">Transmembrane helix</keyword>
<feature type="domain" description="Ionotropic glutamate receptor C-terminal" evidence="11">
    <location>
        <begin position="320"/>
        <end position="580"/>
    </location>
</feature>
<feature type="signal peptide" evidence="10">
    <location>
        <begin position="1"/>
        <end position="18"/>
    </location>
</feature>
<evidence type="ECO:0000256" key="5">
    <source>
        <dbReference type="ARBA" id="ARBA00022989"/>
    </source>
</evidence>
<evidence type="ECO:0000313" key="12">
    <source>
        <dbReference type="EMBL" id="QEI46871.1"/>
    </source>
</evidence>
<dbReference type="GO" id="GO:0015276">
    <property type="term" value="F:ligand-gated monoatomic ion channel activity"/>
    <property type="evidence" value="ECO:0007669"/>
    <property type="project" value="InterPro"/>
</dbReference>
<keyword evidence="13" id="KW-1185">Reference proteome</keyword>